<reference evidence="2 3" key="1">
    <citation type="submission" date="2018-11" db="EMBL/GenBank/DDBJ databases">
        <title>Whole genome sequence of Streptomyces paromomycinus NBRC 15454(T).</title>
        <authorList>
            <person name="Komaki H."/>
            <person name="Tamura T."/>
        </authorList>
    </citation>
    <scope>NUCLEOTIDE SEQUENCE [LARGE SCALE GENOMIC DNA]</scope>
    <source>
        <strain evidence="2 3">NBRC 15454</strain>
    </source>
</reference>
<keyword evidence="3" id="KW-1185">Reference proteome</keyword>
<evidence type="ECO:0000313" key="3">
    <source>
        <dbReference type="Proteomes" id="UP000286746"/>
    </source>
</evidence>
<sequence>MERPVSLADECGTDVEIYRRAFDRTIYADSRTAAPETLLALLDSLGLQRHGQAIYLWHQVPDHIPEAQQHRVASSAVPWLLAAGYRVNIAKEIFDEAAYQQAARHVQGQRPGTPRSAGPVPPSAPAPGSRSRH</sequence>
<dbReference type="EMBL" id="BHZD01000001">
    <property type="protein sequence ID" value="GCD41870.1"/>
    <property type="molecule type" value="Genomic_DNA"/>
</dbReference>
<comment type="caution">
    <text evidence="2">The sequence shown here is derived from an EMBL/GenBank/DDBJ whole genome shotgun (WGS) entry which is preliminary data.</text>
</comment>
<feature type="region of interest" description="Disordered" evidence="1">
    <location>
        <begin position="102"/>
        <end position="133"/>
    </location>
</feature>
<evidence type="ECO:0000313" key="2">
    <source>
        <dbReference type="EMBL" id="GCD41870.1"/>
    </source>
</evidence>
<evidence type="ECO:0000256" key="1">
    <source>
        <dbReference type="SAM" id="MobiDB-lite"/>
    </source>
</evidence>
<dbReference type="Proteomes" id="UP000286746">
    <property type="component" value="Unassembled WGS sequence"/>
</dbReference>
<accession>A0A401VXR7</accession>
<dbReference type="AlphaFoldDB" id="A0A401VXR7"/>
<proteinExistence type="predicted"/>
<protein>
    <submittedName>
        <fullName evidence="2">Uncharacterized protein</fullName>
    </submittedName>
</protein>
<name>A0A401VXR7_STREY</name>
<organism evidence="2 3">
    <name type="scientific">Streptomyces paromomycinus</name>
    <name type="common">Streptomyces rimosus subsp. paromomycinus</name>
    <dbReference type="NCBI Taxonomy" id="92743"/>
    <lineage>
        <taxon>Bacteria</taxon>
        <taxon>Bacillati</taxon>
        <taxon>Actinomycetota</taxon>
        <taxon>Actinomycetes</taxon>
        <taxon>Kitasatosporales</taxon>
        <taxon>Streptomycetaceae</taxon>
        <taxon>Streptomyces</taxon>
    </lineage>
</organism>
<gene>
    <name evidence="2" type="ORF">GKJPGBOP_01527</name>
</gene>